<dbReference type="EMBL" id="OQ790081">
    <property type="protein sequence ID" value="WJE88635.1"/>
    <property type="molecule type" value="Genomic_DNA"/>
</dbReference>
<evidence type="ECO:0000313" key="1">
    <source>
        <dbReference type="EMBL" id="WJE88635.1"/>
    </source>
</evidence>
<keyword evidence="2" id="KW-1185">Reference proteome</keyword>
<accession>A0AAT9V6K4</accession>
<evidence type="ECO:0000313" key="2">
    <source>
        <dbReference type="Proteomes" id="UP001654236"/>
    </source>
</evidence>
<proteinExistence type="predicted"/>
<name>A0AAT9V6K4_9CAUD</name>
<dbReference type="Proteomes" id="UP001654236">
    <property type="component" value="Segment"/>
</dbReference>
<sequence length="46" mass="5451">MIYRTYKDSAIKWWALIPAANDSDVFDVPTRGRHNKWCYEGLGEYI</sequence>
<protein>
    <submittedName>
        <fullName evidence="1">Uncharacterized protein</fullName>
    </submittedName>
</protein>
<organism evidence="1 2">
    <name type="scientific">Klebsiella phage Kpn13</name>
    <dbReference type="NCBI Taxonomy" id="3044024"/>
    <lineage>
        <taxon>Viruses</taxon>
        <taxon>Duplodnaviria</taxon>
        <taxon>Heunggongvirae</taxon>
        <taxon>Uroviricota</taxon>
        <taxon>Caudoviricetes</taxon>
        <taxon>Autographivirales</taxon>
        <taxon>Autoscriptoviridae</taxon>
        <taxon>Slopekvirinae</taxon>
        <taxon>Drulisvirus</taxon>
        <taxon>Drulisvirus Kpn13</taxon>
    </lineage>
</organism>
<reference evidence="1 2" key="1">
    <citation type="journal article" date="2024" name="Can. J. Microbiol.">
        <title>Biological and genomic characteristics of three novel bacteriophages and a phage-plasmid of Klebsiella pneumoniae.</title>
        <authorList>
            <person name="Uskudar-Guclu A."/>
            <person name="Unlu S."/>
            <person name="Salih-Dogan H."/>
            <person name="Yalcin S."/>
            <person name="Basustaoglu A."/>
        </authorList>
    </citation>
    <scope>NUCLEOTIDE SEQUENCE [LARGE SCALE GENOMIC DNA]</scope>
</reference>